<evidence type="ECO:0000313" key="1">
    <source>
        <dbReference type="EMBL" id="EKB48477.1"/>
    </source>
</evidence>
<accession>K1L8H3</accession>
<name>K1L8H3_CECL9</name>
<dbReference type="PROSITE" id="PS51257">
    <property type="entry name" value="PROKAR_LIPOPROTEIN"/>
    <property type="match status" value="1"/>
</dbReference>
<proteinExistence type="predicted"/>
<dbReference type="InterPro" id="IPR027056">
    <property type="entry name" value="Gluconate_2DH_su3"/>
</dbReference>
<dbReference type="EMBL" id="AMGM01000052">
    <property type="protein sequence ID" value="EKB48477.1"/>
    <property type="molecule type" value="Genomic_DNA"/>
</dbReference>
<evidence type="ECO:0008006" key="3">
    <source>
        <dbReference type="Google" id="ProtNLM"/>
    </source>
</evidence>
<organism evidence="1 2">
    <name type="scientific">Cecembia lonarensis (strain CCUG 58316 / KCTC 22772 / LW9)</name>
    <dbReference type="NCBI Taxonomy" id="1225176"/>
    <lineage>
        <taxon>Bacteria</taxon>
        <taxon>Pseudomonadati</taxon>
        <taxon>Bacteroidota</taxon>
        <taxon>Cytophagia</taxon>
        <taxon>Cytophagales</taxon>
        <taxon>Cyclobacteriaceae</taxon>
        <taxon>Cecembia</taxon>
    </lineage>
</organism>
<reference evidence="1 2" key="1">
    <citation type="journal article" date="2012" name="J. Bacteriol.">
        <title>Draft Genome Sequence of Cecembia lonarensis Strain LW9T, Isolated from Lonar Lake, a Haloalkaline Lake in India.</title>
        <authorList>
            <person name="Shivaji S."/>
            <person name="Ara S."/>
            <person name="Singh A."/>
            <person name="Pinnaka A.K."/>
        </authorList>
    </citation>
    <scope>NUCLEOTIDE SEQUENCE [LARGE SCALE GENOMIC DNA]</scope>
    <source>
        <strain evidence="1 2">LW9</strain>
    </source>
</reference>
<keyword evidence="2" id="KW-1185">Reference proteome</keyword>
<sequence>MNRRNALKKTAILTGSALGVPSLFSLLQSCKQQSRLEWAPLFLNEEQAKFISAFVDTLLPRTATPGGLDVKTDIFLDLIFAKTYNASAQQNLVDEMEKFNEDCRKSQGKVFADLGQEDRNAFLKKMEAASPKFNPKIWGSAVGDQQPVGFYRNLKSMVLWGYFSSEEIGLNHLNYDPIPGEYRGCVPLSEIGNVWSL</sequence>
<dbReference type="Proteomes" id="UP000004478">
    <property type="component" value="Unassembled WGS sequence"/>
</dbReference>
<dbReference type="AlphaFoldDB" id="K1L8H3"/>
<evidence type="ECO:0000313" key="2">
    <source>
        <dbReference type="Proteomes" id="UP000004478"/>
    </source>
</evidence>
<protein>
    <recommendedName>
        <fullName evidence="3">Gluconate 2-dehydrogenase subunit 3</fullName>
    </recommendedName>
</protein>
<gene>
    <name evidence="1" type="ORF">B879_02941</name>
</gene>
<dbReference type="RefSeq" id="WP_009185961.1">
    <property type="nucleotide sequence ID" value="NZ_AMGM01000052.1"/>
</dbReference>
<dbReference type="OrthoDB" id="6385145at2"/>
<dbReference type="PATRIC" id="fig|1225176.3.peg.3129"/>
<comment type="caution">
    <text evidence="1">The sequence shown here is derived from an EMBL/GenBank/DDBJ whole genome shotgun (WGS) entry which is preliminary data.</text>
</comment>
<dbReference type="Pfam" id="PF13618">
    <property type="entry name" value="Gluconate_2-dh3"/>
    <property type="match status" value="1"/>
</dbReference>